<dbReference type="Pfam" id="PF01285">
    <property type="entry name" value="TEA"/>
    <property type="match status" value="1"/>
</dbReference>
<evidence type="ECO:0000313" key="10">
    <source>
        <dbReference type="Proteomes" id="UP000215453"/>
    </source>
</evidence>
<sequence>MMIQPTRVLPSNASPLRDADSLHGPRVLQEHSGNRQYHNYSYTEHSQPKYPPSLSTENSYIGHQPLHHEAHYYQQHPAQRYHGGSRRSRPPTREEQDAWMRKCLKEADVLYARFRASDGYAKYRQRQQREEKPGTEQKWPEHLEVAFFQALAIFPPMGRNKQSHRDKLRGRNELISDYIYQETRVLRSRKQVSSHIQVLKPFTRGDPAITKYFVKQRGHGDHYGGSRSSHVDRRHTSRYPVNAPPHDMCNGRFPMPRVDTRDWSSSHIPLGTFEPLSFEMFVQQKFVQDHDKPDIVKRLHTYTASTHHPCLADEHFRDWPTLGYTYPQLAKMHARRPLNCNLVAAQASIALTTDTWKDQENVELGISFSCRGQQLPAGAAVTCLNRFYKDGICFSDSGVPDDVVLHETEHGQVEAQVKFGSQFWASSLASLANRLRHGTDPMTGISNTREEVRRLIDGITATQEIVAHTDHGAETLLVIFWKFRLSSGVQGQASWHRLQLSSTPGVHCDEYSQDDTLDSFASTLPYDDPSNSHHLHPALQSPFEYDQDSSSGGSALTSATWPISFSDTLETAPPSAVDFSTDNSLDFTGGNINVSYGDTNFDFSNFDSSAFNLDATTSFVTESMIDPFSQHDYSTQYCDSYAPSYDTSQPISAGDASFAMTAIDSLSQNVFEGFGEPYNQDAHDAQAYGGAGQDVIKEEDPLAALADASYMVSGVLTQEDRQTHECVERLRE</sequence>
<dbReference type="GO" id="GO:0005634">
    <property type="term" value="C:nucleus"/>
    <property type="evidence" value="ECO:0007669"/>
    <property type="project" value="UniProtKB-SubCell"/>
</dbReference>
<reference evidence="9 10" key="1">
    <citation type="submission" date="2016-10" db="EMBL/GenBank/DDBJ databases">
        <authorList>
            <person name="Varghese N."/>
        </authorList>
    </citation>
    <scope>NUCLEOTIDE SEQUENCE [LARGE SCALE GENOMIC DNA]</scope>
</reference>
<dbReference type="GO" id="GO:0005667">
    <property type="term" value="C:transcription regulator complex"/>
    <property type="evidence" value="ECO:0007669"/>
    <property type="project" value="TreeGrafter"/>
</dbReference>
<evidence type="ECO:0000256" key="3">
    <source>
        <dbReference type="ARBA" id="ARBA00023015"/>
    </source>
</evidence>
<dbReference type="PANTHER" id="PTHR11834:SF0">
    <property type="entry name" value="PROTEIN SCALLOPED"/>
    <property type="match status" value="1"/>
</dbReference>
<dbReference type="Proteomes" id="UP000215453">
    <property type="component" value="Chromosome 4"/>
</dbReference>
<dbReference type="Gene3D" id="6.10.20.40">
    <property type="entry name" value="TEA/ATTS domain"/>
    <property type="match status" value="1"/>
</dbReference>
<dbReference type="EMBL" id="LT882679">
    <property type="protein sequence ID" value="SMY23413.1"/>
    <property type="molecule type" value="Genomic_DNA"/>
</dbReference>
<protein>
    <recommendedName>
        <fullName evidence="8">TEA domain-containing protein</fullName>
    </recommendedName>
</protein>
<dbReference type="PROSITE" id="PS51088">
    <property type="entry name" value="TEA_2"/>
    <property type="match status" value="1"/>
</dbReference>
<keyword evidence="4" id="KW-0804">Transcription</keyword>
<dbReference type="InterPro" id="IPR038096">
    <property type="entry name" value="TEA/ATTS_sf"/>
</dbReference>
<dbReference type="PRINTS" id="PR00065">
    <property type="entry name" value="TEADOMAIN"/>
</dbReference>
<dbReference type="PANTHER" id="PTHR11834">
    <property type="entry name" value="TRANSCRIPTIONAL ENHANCER FACTOR TEF RELATED"/>
    <property type="match status" value="1"/>
</dbReference>
<evidence type="ECO:0000256" key="2">
    <source>
        <dbReference type="ARBA" id="ARBA00008421"/>
    </source>
</evidence>
<dbReference type="GO" id="GO:0000981">
    <property type="term" value="F:DNA-binding transcription factor activity, RNA polymerase II-specific"/>
    <property type="evidence" value="ECO:0007669"/>
    <property type="project" value="TreeGrafter"/>
</dbReference>
<feature type="DNA-binding region" description="TEA" evidence="6">
    <location>
        <begin position="132"/>
        <end position="206"/>
    </location>
</feature>
<gene>
    <name evidence="9" type="ORF">ZT1A5_G4853</name>
</gene>
<feature type="region of interest" description="Disordered" evidence="7">
    <location>
        <begin position="1"/>
        <end position="21"/>
    </location>
</feature>
<evidence type="ECO:0000256" key="5">
    <source>
        <dbReference type="ARBA" id="ARBA00023242"/>
    </source>
</evidence>
<evidence type="ECO:0000256" key="1">
    <source>
        <dbReference type="ARBA" id="ARBA00004123"/>
    </source>
</evidence>
<evidence type="ECO:0000256" key="6">
    <source>
        <dbReference type="PROSITE-ProRule" id="PRU00505"/>
    </source>
</evidence>
<keyword evidence="3" id="KW-0805">Transcription regulation</keyword>
<organism evidence="9 10">
    <name type="scientific">Zymoseptoria tritici ST99CH_1A5</name>
    <dbReference type="NCBI Taxonomy" id="1276529"/>
    <lineage>
        <taxon>Eukaryota</taxon>
        <taxon>Fungi</taxon>
        <taxon>Dikarya</taxon>
        <taxon>Ascomycota</taxon>
        <taxon>Pezizomycotina</taxon>
        <taxon>Dothideomycetes</taxon>
        <taxon>Dothideomycetidae</taxon>
        <taxon>Mycosphaerellales</taxon>
        <taxon>Mycosphaerellaceae</taxon>
        <taxon>Zymoseptoria</taxon>
    </lineage>
</organism>
<comment type="subcellular location">
    <subcellularLocation>
        <location evidence="1">Nucleus</location>
    </subcellularLocation>
</comment>
<comment type="similarity">
    <text evidence="2">Belongs to the TEC1 family.</text>
</comment>
<evidence type="ECO:0000256" key="7">
    <source>
        <dbReference type="SAM" id="MobiDB-lite"/>
    </source>
</evidence>
<accession>A0A1Y6LG57</accession>
<evidence type="ECO:0000313" key="9">
    <source>
        <dbReference type="EMBL" id="SMY23413.1"/>
    </source>
</evidence>
<dbReference type="GO" id="GO:0000978">
    <property type="term" value="F:RNA polymerase II cis-regulatory region sequence-specific DNA binding"/>
    <property type="evidence" value="ECO:0007669"/>
    <property type="project" value="TreeGrafter"/>
</dbReference>
<name>A0A1Y6LG57_ZYMTR</name>
<proteinExistence type="inferred from homology"/>
<dbReference type="AlphaFoldDB" id="A0A1Y6LG57"/>
<evidence type="ECO:0000256" key="4">
    <source>
        <dbReference type="ARBA" id="ARBA00023163"/>
    </source>
</evidence>
<dbReference type="InterPro" id="IPR050937">
    <property type="entry name" value="TEC1_TEAD_TF"/>
</dbReference>
<evidence type="ECO:0000259" key="8">
    <source>
        <dbReference type="PROSITE" id="PS51088"/>
    </source>
</evidence>
<keyword evidence="5" id="KW-0539">Nucleus</keyword>
<feature type="domain" description="TEA" evidence="8">
    <location>
        <begin position="132"/>
        <end position="206"/>
    </location>
</feature>
<dbReference type="SMART" id="SM00426">
    <property type="entry name" value="TEA"/>
    <property type="match status" value="1"/>
</dbReference>
<dbReference type="InterPro" id="IPR000818">
    <property type="entry name" value="TEA/ATTS_dom"/>
</dbReference>